<accession>A0ABX2ICN0</accession>
<dbReference type="PANTHER" id="PTHR46401:SF2">
    <property type="entry name" value="GLYCOSYLTRANSFERASE WBBK-RELATED"/>
    <property type="match status" value="1"/>
</dbReference>
<dbReference type="Proteomes" id="UP000778523">
    <property type="component" value="Unassembled WGS sequence"/>
</dbReference>
<evidence type="ECO:0000313" key="4">
    <source>
        <dbReference type="Proteomes" id="UP000778523"/>
    </source>
</evidence>
<comment type="caution">
    <text evidence="3">The sequence shown here is derived from an EMBL/GenBank/DDBJ whole genome shotgun (WGS) entry which is preliminary data.</text>
</comment>
<name>A0ABX2ICN0_9RHOO</name>
<dbReference type="PANTHER" id="PTHR46401">
    <property type="entry name" value="GLYCOSYLTRANSFERASE WBBK-RELATED"/>
    <property type="match status" value="1"/>
</dbReference>
<evidence type="ECO:0000256" key="1">
    <source>
        <dbReference type="ARBA" id="ARBA00022679"/>
    </source>
</evidence>
<evidence type="ECO:0000313" key="3">
    <source>
        <dbReference type="EMBL" id="NSL54032.1"/>
    </source>
</evidence>
<keyword evidence="4" id="KW-1185">Reference proteome</keyword>
<gene>
    <name evidence="3" type="ORF">HJ583_003245</name>
</gene>
<dbReference type="SUPFAM" id="SSF53756">
    <property type="entry name" value="UDP-Glycosyltransferase/glycogen phosphorylase"/>
    <property type="match status" value="1"/>
</dbReference>
<protein>
    <submittedName>
        <fullName evidence="3">Glycosyltransferase</fullName>
    </submittedName>
</protein>
<proteinExistence type="predicted"/>
<dbReference type="Gene3D" id="3.40.50.2000">
    <property type="entry name" value="Glycogen Phosphorylase B"/>
    <property type="match status" value="1"/>
</dbReference>
<dbReference type="RefSeq" id="WP_170020441.1">
    <property type="nucleotide sequence ID" value="NZ_JABCSC020000001.1"/>
</dbReference>
<organism evidence="3 4">
    <name type="scientific">Uliginosibacterium aquaticum</name>
    <dbReference type="NCBI Taxonomy" id="2731212"/>
    <lineage>
        <taxon>Bacteria</taxon>
        <taxon>Pseudomonadati</taxon>
        <taxon>Pseudomonadota</taxon>
        <taxon>Betaproteobacteria</taxon>
        <taxon>Rhodocyclales</taxon>
        <taxon>Zoogloeaceae</taxon>
        <taxon>Uliginosibacterium</taxon>
    </lineage>
</organism>
<keyword evidence="1" id="KW-0808">Transferase</keyword>
<evidence type="ECO:0000259" key="2">
    <source>
        <dbReference type="Pfam" id="PF00534"/>
    </source>
</evidence>
<sequence>MSKNQSNASPSALVDYSHMGRKITGIERISADLFSPDALAEFDVLHTSHASALGMIRAQWLEIPWLASRNPDAKLLFPGFPPSIAASMLFGKRVIPYIHDLFLLERLDELNIRARLYMRPSFIYAIRHLRNFFVNSKTTEANLRKECRADANIMTLRPRAENVFGFEEIERHMPADNAPLRFVMLGTLEPRKNYEYAAELTGALALKIKRSVELHISGREGWGNIADKLVSFPHVHYHGYLSVSALRDLVGQSHAFLCTSLDEGLGLPLLEVLYSGIPMVVSDIPVFREVASLASSTFIPNTSLEQACAKLAEVLEAPGFFNGSLARAKHATQNWNQLADADMEAFRAFMRRPLALNGGA</sequence>
<dbReference type="InterPro" id="IPR001296">
    <property type="entry name" value="Glyco_trans_1"/>
</dbReference>
<reference evidence="3 4" key="1">
    <citation type="submission" date="2020-06" db="EMBL/GenBank/DDBJ databases">
        <title>Draft genome of Uliginosibacterium sp. IMCC34675.</title>
        <authorList>
            <person name="Song J."/>
        </authorList>
    </citation>
    <scope>NUCLEOTIDE SEQUENCE [LARGE SCALE GENOMIC DNA]</scope>
    <source>
        <strain evidence="3 4">IMCC34675</strain>
    </source>
</reference>
<feature type="domain" description="Glycosyl transferase family 1" evidence="2">
    <location>
        <begin position="168"/>
        <end position="318"/>
    </location>
</feature>
<dbReference type="EMBL" id="JABCSC020000001">
    <property type="protein sequence ID" value="NSL54032.1"/>
    <property type="molecule type" value="Genomic_DNA"/>
</dbReference>
<dbReference type="Pfam" id="PF00534">
    <property type="entry name" value="Glycos_transf_1"/>
    <property type="match status" value="1"/>
</dbReference>